<keyword evidence="13 20" id="KW-0249">Electron transport</keyword>
<keyword evidence="17" id="KW-0472">Membrane</keyword>
<evidence type="ECO:0000313" key="24">
    <source>
        <dbReference type="EMBL" id="OOL17300.1"/>
    </source>
</evidence>
<keyword evidence="15" id="KW-0408">Iron</keyword>
<dbReference type="GO" id="GO:0005886">
    <property type="term" value="C:plasma membrane"/>
    <property type="evidence" value="ECO:0007669"/>
    <property type="project" value="UniProtKB-SubCell"/>
</dbReference>
<keyword evidence="10" id="KW-0001">2Fe-2S</keyword>
<evidence type="ECO:0000256" key="10">
    <source>
        <dbReference type="ARBA" id="ARBA00022714"/>
    </source>
</evidence>
<dbReference type="EMBL" id="JATM01000005">
    <property type="protein sequence ID" value="OOL17300.1"/>
    <property type="molecule type" value="Genomic_DNA"/>
</dbReference>
<dbReference type="RefSeq" id="WP_077397013.1">
    <property type="nucleotide sequence ID" value="NZ_JATM01000005.1"/>
</dbReference>
<evidence type="ECO:0000256" key="1">
    <source>
        <dbReference type="ARBA" id="ARBA00002444"/>
    </source>
</evidence>
<reference evidence="24 25" key="1">
    <citation type="journal article" date="2016" name="PLoS ONE">
        <title>Whole-Genome Sequence Analysis of Bombella intestini LMG 28161T, a Novel Acetic Acid Bacterium Isolated from the Crop of a Red-Tailed Bumble Bee, Bombus lapidarius.</title>
        <authorList>
            <person name="Li L."/>
            <person name="Illeghems K."/>
            <person name="Van Kerrebroeck S."/>
            <person name="Borremans W."/>
            <person name="Cleenwerck I."/>
            <person name="Smagghe G."/>
            <person name="De Vuyst L."/>
            <person name="Vandamme P."/>
        </authorList>
    </citation>
    <scope>NUCLEOTIDE SEQUENCE [LARGE SCALE GENOMIC DNA]</scope>
    <source>
        <strain evidence="24 25">R-52487</strain>
    </source>
</reference>
<comment type="cofactor">
    <cofactor evidence="20">
        <name>[2Fe-2S] cluster</name>
        <dbReference type="ChEBI" id="CHEBI:190135"/>
    </cofactor>
    <text evidence="20">Binds 1 [2Fe-2S] cluster per subunit.</text>
</comment>
<dbReference type="InterPro" id="IPR036922">
    <property type="entry name" value="Rieske_2Fe-2S_sf"/>
</dbReference>
<evidence type="ECO:0000256" key="7">
    <source>
        <dbReference type="ARBA" id="ARBA00022448"/>
    </source>
</evidence>
<evidence type="ECO:0000313" key="25">
    <source>
        <dbReference type="Proteomes" id="UP000200980"/>
    </source>
</evidence>
<evidence type="ECO:0000256" key="20">
    <source>
        <dbReference type="RuleBase" id="RU004494"/>
    </source>
</evidence>
<dbReference type="Pfam" id="PF00355">
    <property type="entry name" value="Rieske"/>
    <property type="match status" value="1"/>
</dbReference>
<feature type="region of interest" description="Disordered" evidence="22">
    <location>
        <begin position="1"/>
        <end position="23"/>
    </location>
</feature>
<evidence type="ECO:0000256" key="14">
    <source>
        <dbReference type="ARBA" id="ARBA00022989"/>
    </source>
</evidence>
<dbReference type="PRINTS" id="PR00162">
    <property type="entry name" value="RIESKE"/>
</dbReference>
<dbReference type="PROSITE" id="PS51318">
    <property type="entry name" value="TAT"/>
    <property type="match status" value="1"/>
</dbReference>
<comment type="similarity">
    <text evidence="3">Belongs to the Rieske iron-sulfur protein family.</text>
</comment>
<comment type="catalytic activity">
    <reaction evidence="19 20">
        <text>a quinol + 2 Fe(III)-[cytochrome c](out) = a quinone + 2 Fe(II)-[cytochrome c](out) + 2 H(+)(out)</text>
        <dbReference type="Rhea" id="RHEA:11484"/>
        <dbReference type="Rhea" id="RHEA-COMP:10350"/>
        <dbReference type="Rhea" id="RHEA-COMP:14399"/>
        <dbReference type="ChEBI" id="CHEBI:15378"/>
        <dbReference type="ChEBI" id="CHEBI:24646"/>
        <dbReference type="ChEBI" id="CHEBI:29033"/>
        <dbReference type="ChEBI" id="CHEBI:29034"/>
        <dbReference type="ChEBI" id="CHEBI:132124"/>
        <dbReference type="EC" id="7.1.1.8"/>
    </reaction>
</comment>
<organism evidence="24 25">
    <name type="scientific">Bombella intestini</name>
    <dbReference type="NCBI Taxonomy" id="1539051"/>
    <lineage>
        <taxon>Bacteria</taxon>
        <taxon>Pseudomonadati</taxon>
        <taxon>Pseudomonadota</taxon>
        <taxon>Alphaproteobacteria</taxon>
        <taxon>Acetobacterales</taxon>
        <taxon>Acetobacteraceae</taxon>
        <taxon>Bombella</taxon>
    </lineage>
</organism>
<dbReference type="InterPro" id="IPR005805">
    <property type="entry name" value="Rieske_Fe-S_prot_C"/>
</dbReference>
<evidence type="ECO:0000256" key="2">
    <source>
        <dbReference type="ARBA" id="ARBA00004162"/>
    </source>
</evidence>
<dbReference type="GO" id="GO:0008121">
    <property type="term" value="F:quinol-cytochrome-c reductase activity"/>
    <property type="evidence" value="ECO:0007669"/>
    <property type="project" value="UniProtKB-EC"/>
</dbReference>
<dbReference type="InterPro" id="IPR014349">
    <property type="entry name" value="Rieske_Fe-S_prot"/>
</dbReference>
<dbReference type="PANTHER" id="PTHR10134">
    <property type="entry name" value="CYTOCHROME B-C1 COMPLEX SUBUNIT RIESKE, MITOCHONDRIAL"/>
    <property type="match status" value="1"/>
</dbReference>
<evidence type="ECO:0000256" key="17">
    <source>
        <dbReference type="ARBA" id="ARBA00023136"/>
    </source>
</evidence>
<dbReference type="PROSITE" id="PS51296">
    <property type="entry name" value="RIESKE"/>
    <property type="match status" value="1"/>
</dbReference>
<dbReference type="Proteomes" id="UP000200980">
    <property type="component" value="Unassembled WGS sequence"/>
</dbReference>
<gene>
    <name evidence="24" type="ORF">AL01_08145</name>
</gene>
<dbReference type="STRING" id="1539051.AL01_08145"/>
<dbReference type="OrthoDB" id="9767869at2"/>
<dbReference type="NCBIfam" id="TIGR01416">
    <property type="entry name" value="Rieske_proteo"/>
    <property type="match status" value="1"/>
</dbReference>
<evidence type="ECO:0000259" key="23">
    <source>
        <dbReference type="PROSITE" id="PS51296"/>
    </source>
</evidence>
<evidence type="ECO:0000256" key="11">
    <source>
        <dbReference type="ARBA" id="ARBA00022723"/>
    </source>
</evidence>
<evidence type="ECO:0000256" key="13">
    <source>
        <dbReference type="ARBA" id="ARBA00022982"/>
    </source>
</evidence>
<comment type="miscellaneous">
    <text evidence="20">The Rieske protein is a high potential 2Fe-2S protein.</text>
</comment>
<evidence type="ECO:0000256" key="8">
    <source>
        <dbReference type="ARBA" id="ARBA00022475"/>
    </source>
</evidence>
<evidence type="ECO:0000256" key="22">
    <source>
        <dbReference type="SAM" id="MobiDB-lite"/>
    </source>
</evidence>
<dbReference type="InterPro" id="IPR017941">
    <property type="entry name" value="Rieske_2Fe-2S"/>
</dbReference>
<evidence type="ECO:0000256" key="19">
    <source>
        <dbReference type="ARBA" id="ARBA00029351"/>
    </source>
</evidence>
<evidence type="ECO:0000256" key="21">
    <source>
        <dbReference type="RuleBase" id="RU004497"/>
    </source>
</evidence>
<keyword evidence="12" id="KW-1278">Translocase</keyword>
<proteinExistence type="inferred from homology"/>
<evidence type="ECO:0000256" key="12">
    <source>
        <dbReference type="ARBA" id="ARBA00022967"/>
    </source>
</evidence>
<comment type="subunit">
    <text evidence="4 21">The main subunits of complex b-c1 are: cytochrome b, cytochrome c1 and the Rieske protein.</text>
</comment>
<evidence type="ECO:0000256" key="6">
    <source>
        <dbReference type="ARBA" id="ARBA00019816"/>
    </source>
</evidence>
<comment type="function">
    <text evidence="1">Component of the ubiquinol-cytochrome c reductase complex (complex III or cytochrome b-c1 complex), which is a respiratory chain that generates an electrochemical potential coupled to ATP synthesis.</text>
</comment>
<keyword evidence="11" id="KW-0479">Metal-binding</keyword>
<sequence>MTQKHDANPAHSSLDDGESLLPRPTRRTVLTAGSLALGGAGACTLAVPFLDSLRRTQASSAASTQEQTVMDVSVQDLAPGAHKVVVWQGMPVAIQHRTPEMIRALEDPALLAQLLDPQSRIRQQPREAENAHRSLRPDYGVYVTICTHLGCVPDYQNIASLPASGGFFCPCHGSQFDGAGRVLRNMPAPYNLPVPPLHFVDDHTIRLGESTLSPHYSMNSIQQL</sequence>
<dbReference type="GO" id="GO:0046872">
    <property type="term" value="F:metal ion binding"/>
    <property type="evidence" value="ECO:0007669"/>
    <property type="project" value="UniProtKB-KW"/>
</dbReference>
<keyword evidence="7 20" id="KW-0813">Transport</keyword>
<keyword evidence="14" id="KW-1133">Transmembrane helix</keyword>
<dbReference type="InterPro" id="IPR006317">
    <property type="entry name" value="Ubiquinol_cyt_c_Rdtase_Fe-S-su"/>
</dbReference>
<keyword evidence="18" id="KW-1015">Disulfide bond</keyword>
<evidence type="ECO:0000256" key="4">
    <source>
        <dbReference type="ARBA" id="ARBA00011649"/>
    </source>
</evidence>
<accession>A0A1S8GN67</accession>
<keyword evidence="16" id="KW-0411">Iron-sulfur</keyword>
<comment type="subcellular location">
    <subcellularLocation>
        <location evidence="2">Cell membrane</location>
        <topology evidence="2">Single-pass membrane protein</topology>
    </subcellularLocation>
</comment>
<evidence type="ECO:0000256" key="5">
    <source>
        <dbReference type="ARBA" id="ARBA00012951"/>
    </source>
</evidence>
<dbReference type="SUPFAM" id="SSF50022">
    <property type="entry name" value="ISP domain"/>
    <property type="match status" value="1"/>
</dbReference>
<dbReference type="InterPro" id="IPR019470">
    <property type="entry name" value="Ubiq_cytC_Rdtase_Fe-S_su_TAT"/>
</dbReference>
<dbReference type="Gene3D" id="2.102.10.10">
    <property type="entry name" value="Rieske [2Fe-2S] iron-sulphur domain"/>
    <property type="match status" value="1"/>
</dbReference>
<evidence type="ECO:0000256" key="9">
    <source>
        <dbReference type="ARBA" id="ARBA00022692"/>
    </source>
</evidence>
<comment type="caution">
    <text evidence="24">The sequence shown here is derived from an EMBL/GenBank/DDBJ whole genome shotgun (WGS) entry which is preliminary data.</text>
</comment>
<dbReference type="CDD" id="cd03470">
    <property type="entry name" value="Rieske_cytochrome_bc1"/>
    <property type="match status" value="1"/>
</dbReference>
<evidence type="ECO:0000256" key="16">
    <source>
        <dbReference type="ARBA" id="ARBA00023014"/>
    </source>
</evidence>
<dbReference type="EC" id="7.1.1.8" evidence="5 20"/>
<evidence type="ECO:0000256" key="15">
    <source>
        <dbReference type="ARBA" id="ARBA00023004"/>
    </source>
</evidence>
<protein>
    <recommendedName>
        <fullName evidence="6 20">Ubiquinol-cytochrome c reductase iron-sulfur subunit</fullName>
        <ecNumber evidence="5 20">7.1.1.8</ecNumber>
    </recommendedName>
</protein>
<name>A0A1S8GN67_9PROT</name>
<feature type="domain" description="Rieske" evidence="23">
    <location>
        <begin position="106"/>
        <end position="206"/>
    </location>
</feature>
<evidence type="ECO:0000256" key="18">
    <source>
        <dbReference type="ARBA" id="ARBA00023157"/>
    </source>
</evidence>
<dbReference type="GO" id="GO:0051537">
    <property type="term" value="F:2 iron, 2 sulfur cluster binding"/>
    <property type="evidence" value="ECO:0007669"/>
    <property type="project" value="UniProtKB-KW"/>
</dbReference>
<keyword evidence="9" id="KW-0812">Transmembrane</keyword>
<dbReference type="AlphaFoldDB" id="A0A1S8GN67"/>
<dbReference type="InterPro" id="IPR006311">
    <property type="entry name" value="TAT_signal"/>
</dbReference>
<keyword evidence="25" id="KW-1185">Reference proteome</keyword>
<keyword evidence="8" id="KW-1003">Cell membrane</keyword>
<evidence type="ECO:0000256" key="3">
    <source>
        <dbReference type="ARBA" id="ARBA00010651"/>
    </source>
</evidence>
<dbReference type="Pfam" id="PF10399">
    <property type="entry name" value="UCR_Fe-S_N"/>
    <property type="match status" value="1"/>
</dbReference>